<dbReference type="Gene3D" id="2.60.40.1180">
    <property type="entry name" value="Golgi alpha-mannosidase II"/>
    <property type="match status" value="1"/>
</dbReference>
<dbReference type="EC" id="2.4.1.18" evidence="4"/>
<dbReference type="CDD" id="cd02855">
    <property type="entry name" value="E_set_GBE_prok_N"/>
    <property type="match status" value="1"/>
</dbReference>
<dbReference type="SUPFAM" id="SSF81296">
    <property type="entry name" value="E set domains"/>
    <property type="match status" value="2"/>
</dbReference>
<evidence type="ECO:0000256" key="6">
    <source>
        <dbReference type="ARBA" id="ARBA00022679"/>
    </source>
</evidence>
<dbReference type="InterPro" id="IPR054169">
    <property type="entry name" value="GlgB_N"/>
</dbReference>
<dbReference type="GO" id="GO:0005978">
    <property type="term" value="P:glycogen biosynthetic process"/>
    <property type="evidence" value="ECO:0007669"/>
    <property type="project" value="InterPro"/>
</dbReference>
<feature type="domain" description="Alpha-amylase/branching enzyme C-terminal all beta" evidence="8">
    <location>
        <begin position="538"/>
        <end position="621"/>
    </location>
</feature>
<organism evidence="11 12">
    <name type="scientific">Coprococcus eutactus</name>
    <dbReference type="NCBI Taxonomy" id="33043"/>
    <lineage>
        <taxon>Bacteria</taxon>
        <taxon>Bacillati</taxon>
        <taxon>Bacillota</taxon>
        <taxon>Clostridia</taxon>
        <taxon>Lachnospirales</taxon>
        <taxon>Lachnospiraceae</taxon>
        <taxon>Coprococcus</taxon>
    </lineage>
</organism>
<dbReference type="InterPro" id="IPR004193">
    <property type="entry name" value="Glyco_hydro_13_N"/>
</dbReference>
<dbReference type="PIRSF" id="PIRSF000463">
    <property type="entry name" value="GlgB"/>
    <property type="match status" value="1"/>
</dbReference>
<dbReference type="EMBL" id="QRVK01000028">
    <property type="protein sequence ID" value="RGS40497.1"/>
    <property type="molecule type" value="Genomic_DNA"/>
</dbReference>
<evidence type="ECO:0000256" key="3">
    <source>
        <dbReference type="ARBA" id="ARBA00009000"/>
    </source>
</evidence>
<comment type="caution">
    <text evidence="11">The sequence shown here is derived from an EMBL/GenBank/DDBJ whole genome shotgun (WGS) entry which is preliminary data.</text>
</comment>
<name>A0A412IQG7_9FIRM</name>
<evidence type="ECO:0000259" key="7">
    <source>
        <dbReference type="Pfam" id="PF00128"/>
    </source>
</evidence>
<dbReference type="InterPro" id="IPR013780">
    <property type="entry name" value="Glyco_hydro_b"/>
</dbReference>
<reference evidence="11 12" key="1">
    <citation type="submission" date="2018-08" db="EMBL/GenBank/DDBJ databases">
        <title>A genome reference for cultivated species of the human gut microbiota.</title>
        <authorList>
            <person name="Zou Y."/>
            <person name="Xue W."/>
            <person name="Luo G."/>
        </authorList>
    </citation>
    <scope>NUCLEOTIDE SEQUENCE [LARGE SCALE GENOMIC DNA]</scope>
    <source>
        <strain evidence="11 12">AF22-21</strain>
    </source>
</reference>
<keyword evidence="5" id="KW-0328">Glycosyltransferase</keyword>
<proteinExistence type="inferred from homology"/>
<evidence type="ECO:0000256" key="2">
    <source>
        <dbReference type="ARBA" id="ARBA00002953"/>
    </source>
</evidence>
<dbReference type="Gene3D" id="3.20.20.80">
    <property type="entry name" value="Glycosidases"/>
    <property type="match status" value="2"/>
</dbReference>
<dbReference type="SUPFAM" id="SSF51445">
    <property type="entry name" value="(Trans)glycosidases"/>
    <property type="match status" value="1"/>
</dbReference>
<dbReference type="InterPro" id="IPR006047">
    <property type="entry name" value="GH13_cat_dom"/>
</dbReference>
<evidence type="ECO:0000256" key="1">
    <source>
        <dbReference type="ARBA" id="ARBA00000826"/>
    </source>
</evidence>
<evidence type="ECO:0000259" key="8">
    <source>
        <dbReference type="Pfam" id="PF02806"/>
    </source>
</evidence>
<dbReference type="SUPFAM" id="SSF51011">
    <property type="entry name" value="Glycosyl hydrolase domain"/>
    <property type="match status" value="1"/>
</dbReference>
<evidence type="ECO:0000256" key="5">
    <source>
        <dbReference type="ARBA" id="ARBA00022676"/>
    </source>
</evidence>
<dbReference type="GO" id="GO:0005829">
    <property type="term" value="C:cytosol"/>
    <property type="evidence" value="ECO:0007669"/>
    <property type="project" value="TreeGrafter"/>
</dbReference>
<dbReference type="Pfam" id="PF22019">
    <property type="entry name" value="GlgB_N"/>
    <property type="match status" value="1"/>
</dbReference>
<sequence length="625" mass="70046">MDIFVLKSDEIASITRATHGNPHHILGMHKCLKDCYVNAYLPGAASVSVMDGEQEYPMKEIGSQGFFTVRIKDRSEFAYKLRVTKKIWGESGEEDAVKDIYDPYSFGYSVDPEMVMKVVDGDDDVESGFHVKEVFGARKITMNGVSGVSFCMNMPGAVRVSVVGDFNGWDGRVNPMRRIDYTDIFELFIPGDLANTRYKFEALYRDGNVDIFADPYAVAYEVAPGNASILTELEYSWNDSAYMKNRNKAAGVNIYEVHMPTWGNVPDDGKLTYAEFGREIATYVKNMGYNYIQFMPLMEYGDDSGWGYDTVGMFAPTSRYGTPVDFMAMVDHLHSKGIGVIMDMVTVKDIDCLSYWIDTYHLDGIRIEDEELVREFRNITGDRYADVLVGLGWNNEAVTRVTDYMMIPPAARGSFSDYTCGITFDESDSSVWALSHDAVAGQRGSYASKMPGGYEDKYADLRVLFGLVMTLPGRKLTFMGQELGGFNGFDGRSLIDWSVLEFDANSYFQKYVKEINKLYSSKTAFHGQADGNVEFSEDGQVMSFVRRGMRPDDVMYVVCNFGLKDAEYSMPVLADGRYREVFSSDNQKFGGEGNNNRGYKSSADGRITVTAPALSFAVFAHVNTK</sequence>
<dbReference type="GO" id="GO:0003844">
    <property type="term" value="F:1,4-alpha-glucan branching enzyme activity"/>
    <property type="evidence" value="ECO:0007669"/>
    <property type="project" value="UniProtKB-EC"/>
</dbReference>
<evidence type="ECO:0000259" key="10">
    <source>
        <dbReference type="Pfam" id="PF22019"/>
    </source>
</evidence>
<dbReference type="GO" id="GO:0004553">
    <property type="term" value="F:hydrolase activity, hydrolyzing O-glycosyl compounds"/>
    <property type="evidence" value="ECO:0007669"/>
    <property type="project" value="InterPro"/>
</dbReference>
<dbReference type="GO" id="GO:0043169">
    <property type="term" value="F:cation binding"/>
    <property type="evidence" value="ECO:0007669"/>
    <property type="project" value="InterPro"/>
</dbReference>
<keyword evidence="6" id="KW-0808">Transferase</keyword>
<evidence type="ECO:0000256" key="4">
    <source>
        <dbReference type="ARBA" id="ARBA00012541"/>
    </source>
</evidence>
<dbReference type="PANTHER" id="PTHR43651">
    <property type="entry name" value="1,4-ALPHA-GLUCAN-BRANCHING ENZYME"/>
    <property type="match status" value="1"/>
</dbReference>
<comment type="similarity">
    <text evidence="3">Belongs to the glycosyl hydrolase 13 family. GlgB subfamily.</text>
</comment>
<comment type="function">
    <text evidence="2">Catalyzes the formation of the alpha-1,6-glucosidic linkages in glycogen by scission of a 1,4-alpha-linked oligosaccharide from growing alpha-1,4-glucan chains and the subsequent attachment of the oligosaccharide to the alpha-1,6 position.</text>
</comment>
<dbReference type="Gene3D" id="2.60.40.10">
    <property type="entry name" value="Immunoglobulins"/>
    <property type="match status" value="2"/>
</dbReference>
<evidence type="ECO:0000259" key="9">
    <source>
        <dbReference type="Pfam" id="PF02922"/>
    </source>
</evidence>
<comment type="catalytic activity">
    <reaction evidence="1">
        <text>Transfers a segment of a (1-&gt;4)-alpha-D-glucan chain to a primary hydroxy group in a similar glucan chain.</text>
        <dbReference type="EC" id="2.4.1.18"/>
    </reaction>
</comment>
<feature type="domain" description="Glycosyl hydrolase family 13 catalytic" evidence="7">
    <location>
        <begin position="282"/>
        <end position="346"/>
    </location>
</feature>
<dbReference type="InterPro" id="IPR044143">
    <property type="entry name" value="GlgB_N_E_set_prok"/>
</dbReference>
<evidence type="ECO:0000313" key="11">
    <source>
        <dbReference type="EMBL" id="RGS40497.1"/>
    </source>
</evidence>
<protein>
    <recommendedName>
        <fullName evidence="4">1,4-alpha-glucan branching enzyme</fullName>
        <ecNumber evidence="4">2.4.1.18</ecNumber>
    </recommendedName>
</protein>
<dbReference type="InterPro" id="IPR014756">
    <property type="entry name" value="Ig_E-set"/>
</dbReference>
<dbReference type="Proteomes" id="UP000283295">
    <property type="component" value="Unassembled WGS sequence"/>
</dbReference>
<feature type="domain" description="1,4-alpha-glucan branching enzyme GlgB N-terminal" evidence="10">
    <location>
        <begin position="8"/>
        <end position="104"/>
    </location>
</feature>
<evidence type="ECO:0000313" key="12">
    <source>
        <dbReference type="Proteomes" id="UP000283295"/>
    </source>
</evidence>
<dbReference type="OrthoDB" id="9761875at2"/>
<accession>A0A412IQG7</accession>
<dbReference type="Pfam" id="PF02806">
    <property type="entry name" value="Alpha-amylase_C"/>
    <property type="match status" value="1"/>
</dbReference>
<dbReference type="InterPro" id="IPR006048">
    <property type="entry name" value="A-amylase/branching_C"/>
</dbReference>
<dbReference type="PANTHER" id="PTHR43651:SF3">
    <property type="entry name" value="1,4-ALPHA-GLUCAN-BRANCHING ENZYME"/>
    <property type="match status" value="1"/>
</dbReference>
<feature type="domain" description="Glycoside hydrolase family 13 N-terminal" evidence="9">
    <location>
        <begin position="135"/>
        <end position="217"/>
    </location>
</feature>
<dbReference type="AlphaFoldDB" id="A0A412IQG7"/>
<dbReference type="InterPro" id="IPR013783">
    <property type="entry name" value="Ig-like_fold"/>
</dbReference>
<dbReference type="Pfam" id="PF00128">
    <property type="entry name" value="Alpha-amylase"/>
    <property type="match status" value="1"/>
</dbReference>
<gene>
    <name evidence="11" type="ORF">DWX94_10355</name>
</gene>
<dbReference type="InterPro" id="IPR037439">
    <property type="entry name" value="Branching_enzy"/>
</dbReference>
<dbReference type="InterPro" id="IPR017853">
    <property type="entry name" value="GH"/>
</dbReference>
<dbReference type="Pfam" id="PF02922">
    <property type="entry name" value="CBM_48"/>
    <property type="match status" value="1"/>
</dbReference>